<name>A0A0L0S1P3_ALLM3</name>
<dbReference type="STRING" id="578462.A0A0L0S1P3"/>
<reference evidence="5 6" key="1">
    <citation type="submission" date="2009-11" db="EMBL/GenBank/DDBJ databases">
        <title>Annotation of Allomyces macrogynus ATCC 38327.</title>
        <authorList>
            <consortium name="The Broad Institute Genome Sequencing Platform"/>
            <person name="Russ C."/>
            <person name="Cuomo C."/>
            <person name="Burger G."/>
            <person name="Gray M.W."/>
            <person name="Holland P.W.H."/>
            <person name="King N."/>
            <person name="Lang F.B.F."/>
            <person name="Roger A.J."/>
            <person name="Ruiz-Trillo I."/>
            <person name="Young S.K."/>
            <person name="Zeng Q."/>
            <person name="Gargeya S."/>
            <person name="Fitzgerald M."/>
            <person name="Haas B."/>
            <person name="Abouelleil A."/>
            <person name="Alvarado L."/>
            <person name="Arachchi H.M."/>
            <person name="Berlin A."/>
            <person name="Chapman S.B."/>
            <person name="Gearin G."/>
            <person name="Goldberg J."/>
            <person name="Griggs A."/>
            <person name="Gujja S."/>
            <person name="Hansen M."/>
            <person name="Heiman D."/>
            <person name="Howarth C."/>
            <person name="Larimer J."/>
            <person name="Lui A."/>
            <person name="MacDonald P.J.P."/>
            <person name="McCowen C."/>
            <person name="Montmayeur A."/>
            <person name="Murphy C."/>
            <person name="Neiman D."/>
            <person name="Pearson M."/>
            <person name="Priest M."/>
            <person name="Roberts A."/>
            <person name="Saif S."/>
            <person name="Shea T."/>
            <person name="Sisk P."/>
            <person name="Stolte C."/>
            <person name="Sykes S."/>
            <person name="Wortman J."/>
            <person name="Nusbaum C."/>
            <person name="Birren B."/>
        </authorList>
    </citation>
    <scope>NUCLEOTIDE SEQUENCE [LARGE SCALE GENOMIC DNA]</scope>
    <source>
        <strain evidence="5 6">ATCC 38327</strain>
    </source>
</reference>
<dbReference type="InterPro" id="IPR000504">
    <property type="entry name" value="RRM_dom"/>
</dbReference>
<dbReference type="SUPFAM" id="SSF54928">
    <property type="entry name" value="RNA-binding domain, RBD"/>
    <property type="match status" value="1"/>
</dbReference>
<dbReference type="VEuPathDB" id="FungiDB:AMAG_02160"/>
<keyword evidence="6" id="KW-1185">Reference proteome</keyword>
<evidence type="ECO:0000256" key="1">
    <source>
        <dbReference type="ARBA" id="ARBA00022884"/>
    </source>
</evidence>
<dbReference type="Proteomes" id="UP000054350">
    <property type="component" value="Unassembled WGS sequence"/>
</dbReference>
<feature type="compositionally biased region" description="Low complexity" evidence="3">
    <location>
        <begin position="152"/>
        <end position="176"/>
    </location>
</feature>
<feature type="domain" description="RRM" evidence="4">
    <location>
        <begin position="212"/>
        <end position="289"/>
    </location>
</feature>
<evidence type="ECO:0000256" key="2">
    <source>
        <dbReference type="PROSITE-ProRule" id="PRU00176"/>
    </source>
</evidence>
<dbReference type="EMBL" id="GG745330">
    <property type="protein sequence ID" value="KNE56340.1"/>
    <property type="molecule type" value="Genomic_DNA"/>
</dbReference>
<feature type="compositionally biased region" description="Low complexity" evidence="3">
    <location>
        <begin position="11"/>
        <end position="23"/>
    </location>
</feature>
<proteinExistence type="predicted"/>
<feature type="region of interest" description="Disordered" evidence="3">
    <location>
        <begin position="84"/>
        <end position="189"/>
    </location>
</feature>
<dbReference type="eggNOG" id="KOG0226">
    <property type="taxonomic scope" value="Eukaryota"/>
</dbReference>
<dbReference type="PANTHER" id="PTHR47640">
    <property type="entry name" value="TRNA SELENOCYSTEINE 1-ASSOCIATED PROTEIN 1-RELATED-RELATED"/>
    <property type="match status" value="1"/>
</dbReference>
<dbReference type="OMA" id="EWDPSHK"/>
<feature type="compositionally biased region" description="Basic and acidic residues" evidence="3">
    <location>
        <begin position="126"/>
        <end position="138"/>
    </location>
</feature>
<dbReference type="GO" id="GO:0003729">
    <property type="term" value="F:mRNA binding"/>
    <property type="evidence" value="ECO:0007669"/>
    <property type="project" value="InterPro"/>
</dbReference>
<dbReference type="PROSITE" id="PS50102">
    <property type="entry name" value="RRM"/>
    <property type="match status" value="1"/>
</dbReference>
<keyword evidence="1 2" id="KW-0694">RNA-binding</keyword>
<dbReference type="InterPro" id="IPR050825">
    <property type="entry name" value="RBM42_RBP45_47-like"/>
</dbReference>
<evidence type="ECO:0000256" key="3">
    <source>
        <dbReference type="SAM" id="MobiDB-lite"/>
    </source>
</evidence>
<dbReference type="SMART" id="SM00360">
    <property type="entry name" value="RRM"/>
    <property type="match status" value="1"/>
</dbReference>
<evidence type="ECO:0000259" key="4">
    <source>
        <dbReference type="PROSITE" id="PS50102"/>
    </source>
</evidence>
<dbReference type="Pfam" id="PF00076">
    <property type="entry name" value="RRM_1"/>
    <property type="match status" value="1"/>
</dbReference>
<dbReference type="InterPro" id="IPR012677">
    <property type="entry name" value="Nucleotide-bd_a/b_plait_sf"/>
</dbReference>
<feature type="compositionally biased region" description="Low complexity" evidence="3">
    <location>
        <begin position="90"/>
        <end position="125"/>
    </location>
</feature>
<dbReference type="PANTHER" id="PTHR47640:SF11">
    <property type="entry name" value="RNA-BINDING PROTEIN 42"/>
    <property type="match status" value="1"/>
</dbReference>
<evidence type="ECO:0000313" key="5">
    <source>
        <dbReference type="EMBL" id="KNE56340.1"/>
    </source>
</evidence>
<dbReference type="AlphaFoldDB" id="A0A0L0S1P3"/>
<feature type="region of interest" description="Disordered" evidence="3">
    <location>
        <begin position="1"/>
        <end position="23"/>
    </location>
</feature>
<accession>A0A0L0S1P3</accession>
<evidence type="ECO:0000313" key="6">
    <source>
        <dbReference type="Proteomes" id="UP000054350"/>
    </source>
</evidence>
<sequence length="305" mass="32157">MSYPGPPLPPGAGASTSTPSAAYPPAQTDDAYAAYYAQMMADPAYAAYYAQYYYGSAATPATTTATAATASVPVDLDSVIVKTESKKGKSTSFSSKAKTTKSTTTAAAATTTTAAKSASAAPAPTDAKRGTVRKHAEMESGSATPVPPPTAPSKTAAATLSSGAPAASASGAAASADTEPSGPPAKKKRVLRYAAGQVWEDKSLEDWPDNDFRLFVGDLGPEVTTAMLETAFGKYESFQRAYVVKDKAGKSKGYGFVSFMNADDYTRAFRDYNNKYLGSRPVKLRKSTWQDRNIEVKKQKMRRGF</sequence>
<gene>
    <name evidence="5" type="ORF">AMAG_02160</name>
</gene>
<feature type="compositionally biased region" description="Pro residues" evidence="3">
    <location>
        <begin position="1"/>
        <end position="10"/>
    </location>
</feature>
<reference evidence="6" key="2">
    <citation type="submission" date="2009-11" db="EMBL/GenBank/DDBJ databases">
        <title>The Genome Sequence of Allomyces macrogynus strain ATCC 38327.</title>
        <authorList>
            <consortium name="The Broad Institute Genome Sequencing Platform"/>
            <person name="Russ C."/>
            <person name="Cuomo C."/>
            <person name="Shea T."/>
            <person name="Young S.K."/>
            <person name="Zeng Q."/>
            <person name="Koehrsen M."/>
            <person name="Haas B."/>
            <person name="Borodovsky M."/>
            <person name="Guigo R."/>
            <person name="Alvarado L."/>
            <person name="Berlin A."/>
            <person name="Borenstein D."/>
            <person name="Chen Z."/>
            <person name="Engels R."/>
            <person name="Freedman E."/>
            <person name="Gellesch M."/>
            <person name="Goldberg J."/>
            <person name="Griggs A."/>
            <person name="Gujja S."/>
            <person name="Heiman D."/>
            <person name="Hepburn T."/>
            <person name="Howarth C."/>
            <person name="Jen D."/>
            <person name="Larson L."/>
            <person name="Lewis B."/>
            <person name="Mehta T."/>
            <person name="Park D."/>
            <person name="Pearson M."/>
            <person name="Roberts A."/>
            <person name="Saif S."/>
            <person name="Shenoy N."/>
            <person name="Sisk P."/>
            <person name="Stolte C."/>
            <person name="Sykes S."/>
            <person name="Walk T."/>
            <person name="White J."/>
            <person name="Yandava C."/>
            <person name="Burger G."/>
            <person name="Gray M.W."/>
            <person name="Holland P.W.H."/>
            <person name="King N."/>
            <person name="Lang F.B.F."/>
            <person name="Roger A.J."/>
            <person name="Ruiz-Trillo I."/>
            <person name="Lander E."/>
            <person name="Nusbaum C."/>
        </authorList>
    </citation>
    <scope>NUCLEOTIDE SEQUENCE [LARGE SCALE GENOMIC DNA]</scope>
    <source>
        <strain evidence="6">ATCC 38327</strain>
    </source>
</reference>
<dbReference type="InterPro" id="IPR035979">
    <property type="entry name" value="RBD_domain_sf"/>
</dbReference>
<organism evidence="5 6">
    <name type="scientific">Allomyces macrogynus (strain ATCC 38327)</name>
    <name type="common">Allomyces javanicus var. macrogynus</name>
    <dbReference type="NCBI Taxonomy" id="578462"/>
    <lineage>
        <taxon>Eukaryota</taxon>
        <taxon>Fungi</taxon>
        <taxon>Fungi incertae sedis</taxon>
        <taxon>Blastocladiomycota</taxon>
        <taxon>Blastocladiomycetes</taxon>
        <taxon>Blastocladiales</taxon>
        <taxon>Blastocladiaceae</taxon>
        <taxon>Allomyces</taxon>
    </lineage>
</organism>
<dbReference type="Gene3D" id="3.30.70.330">
    <property type="match status" value="1"/>
</dbReference>
<dbReference type="OrthoDB" id="1749473at2759"/>
<protein>
    <recommendedName>
        <fullName evidence="4">RRM domain-containing protein</fullName>
    </recommendedName>
</protein>